<evidence type="ECO:0000313" key="4">
    <source>
        <dbReference type="Proteomes" id="UP000306147"/>
    </source>
</evidence>
<protein>
    <submittedName>
        <fullName evidence="3">Acyltransferase</fullName>
    </submittedName>
</protein>
<reference evidence="3 4" key="1">
    <citation type="submission" date="2019-04" db="EMBL/GenBank/DDBJ databases">
        <title>Sphingomonas psychrotolerans sp. nov., isolated from soil in the Tianshan Mountains, Xinjiang, China.</title>
        <authorList>
            <person name="Luo Y."/>
            <person name="Sheng H."/>
        </authorList>
    </citation>
    <scope>NUCLEOTIDE SEQUENCE [LARGE SCALE GENOMIC DNA]</scope>
    <source>
        <strain evidence="3 4">ZFGT-11</strain>
    </source>
</reference>
<dbReference type="RefSeq" id="WP_135963334.1">
    <property type="nucleotide sequence ID" value="NZ_SRXT01000003.1"/>
</dbReference>
<dbReference type="GO" id="GO:0016747">
    <property type="term" value="F:acyltransferase activity, transferring groups other than amino-acyl groups"/>
    <property type="evidence" value="ECO:0007669"/>
    <property type="project" value="InterPro"/>
</dbReference>
<keyword evidence="3" id="KW-0012">Acyltransferase</keyword>
<comment type="caution">
    <text evidence="3">The sequence shown here is derived from an EMBL/GenBank/DDBJ whole genome shotgun (WGS) entry which is preliminary data.</text>
</comment>
<organism evidence="3 4">
    <name type="scientific">Sphingomonas gei</name>
    <dbReference type="NCBI Taxonomy" id="1395960"/>
    <lineage>
        <taxon>Bacteria</taxon>
        <taxon>Pseudomonadati</taxon>
        <taxon>Pseudomonadota</taxon>
        <taxon>Alphaproteobacteria</taxon>
        <taxon>Sphingomonadales</taxon>
        <taxon>Sphingomonadaceae</taxon>
        <taxon>Sphingomonas</taxon>
    </lineage>
</organism>
<keyword evidence="1" id="KW-0472">Membrane</keyword>
<dbReference type="InterPro" id="IPR002656">
    <property type="entry name" value="Acyl_transf_3_dom"/>
</dbReference>
<keyword evidence="3" id="KW-0808">Transferase</keyword>
<accession>A0A4S1XDX6</accession>
<feature type="transmembrane region" description="Helical" evidence="1">
    <location>
        <begin position="315"/>
        <end position="337"/>
    </location>
</feature>
<keyword evidence="1" id="KW-0812">Transmembrane</keyword>
<feature type="transmembrane region" description="Helical" evidence="1">
    <location>
        <begin position="199"/>
        <end position="220"/>
    </location>
</feature>
<sequence length="363" mass="39907">MKPAAELRALTSLRGIAAWAVVLFHIRHSIGLPGGAMRLVAHGYLAVDFFFLLSGVVIWMTWHGRLAGGWQQVPGFLRKRIARIWPLHATMLAYAGLLALLFWLRGRPDPHFPFAEFPAHLLLVQAWGLGAETLSWNDPAWSISTELFAYLVFPLLVMCVDWRRWSSAALIGMIAVLLLGLAAIWHVRGVPDLGDFIPQMGLIRCVVEFVTGTIVGALWWRWQVRPLLPAIGAALTALAVAAAFHAGALPQPFAVPAIFAGALLGFALTSGMRGNPLDLRPLHYLGEISFATYLSHSLLWKTFKLALVSDPQAVAWPLIALYLLLLLGASVALYHGVERPAQRWINRFRLSPAALPAPRSPRG</sequence>
<feature type="transmembrane region" description="Helical" evidence="1">
    <location>
        <begin position="167"/>
        <end position="187"/>
    </location>
</feature>
<dbReference type="AlphaFoldDB" id="A0A4S1XDX6"/>
<evidence type="ECO:0000256" key="1">
    <source>
        <dbReference type="SAM" id="Phobius"/>
    </source>
</evidence>
<feature type="transmembrane region" description="Helical" evidence="1">
    <location>
        <begin position="42"/>
        <end position="62"/>
    </location>
</feature>
<keyword evidence="1" id="KW-1133">Transmembrane helix</keyword>
<dbReference type="PANTHER" id="PTHR23028">
    <property type="entry name" value="ACETYLTRANSFERASE"/>
    <property type="match status" value="1"/>
</dbReference>
<feature type="transmembrane region" description="Helical" evidence="1">
    <location>
        <begin position="227"/>
        <end position="247"/>
    </location>
</feature>
<feature type="transmembrane region" description="Helical" evidence="1">
    <location>
        <begin position="140"/>
        <end position="160"/>
    </location>
</feature>
<dbReference type="Pfam" id="PF01757">
    <property type="entry name" value="Acyl_transf_3"/>
    <property type="match status" value="1"/>
</dbReference>
<evidence type="ECO:0000259" key="2">
    <source>
        <dbReference type="Pfam" id="PF01757"/>
    </source>
</evidence>
<gene>
    <name evidence="3" type="ORF">E5A73_08200</name>
</gene>
<name>A0A4S1XDX6_9SPHN</name>
<feature type="domain" description="Acyltransferase 3" evidence="2">
    <location>
        <begin position="9"/>
        <end position="334"/>
    </location>
</feature>
<dbReference type="OrthoDB" id="9796461at2"/>
<dbReference type="InterPro" id="IPR050879">
    <property type="entry name" value="Acyltransferase_3"/>
</dbReference>
<feature type="transmembrane region" description="Helical" evidence="1">
    <location>
        <begin position="284"/>
        <end position="303"/>
    </location>
</feature>
<dbReference type="GO" id="GO:0009103">
    <property type="term" value="P:lipopolysaccharide biosynthetic process"/>
    <property type="evidence" value="ECO:0007669"/>
    <property type="project" value="TreeGrafter"/>
</dbReference>
<feature type="transmembrane region" description="Helical" evidence="1">
    <location>
        <begin position="253"/>
        <end position="272"/>
    </location>
</feature>
<dbReference type="Proteomes" id="UP000306147">
    <property type="component" value="Unassembled WGS sequence"/>
</dbReference>
<dbReference type="EMBL" id="SRXT01000003">
    <property type="protein sequence ID" value="TGX54095.1"/>
    <property type="molecule type" value="Genomic_DNA"/>
</dbReference>
<dbReference type="GO" id="GO:0016020">
    <property type="term" value="C:membrane"/>
    <property type="evidence" value="ECO:0007669"/>
    <property type="project" value="TreeGrafter"/>
</dbReference>
<feature type="transmembrane region" description="Helical" evidence="1">
    <location>
        <begin position="83"/>
        <end position="104"/>
    </location>
</feature>
<dbReference type="PANTHER" id="PTHR23028:SF53">
    <property type="entry name" value="ACYL_TRANSF_3 DOMAIN-CONTAINING PROTEIN"/>
    <property type="match status" value="1"/>
</dbReference>
<evidence type="ECO:0000313" key="3">
    <source>
        <dbReference type="EMBL" id="TGX54095.1"/>
    </source>
</evidence>
<proteinExistence type="predicted"/>
<feature type="transmembrane region" description="Helical" evidence="1">
    <location>
        <begin position="12"/>
        <end position="30"/>
    </location>
</feature>
<keyword evidence="4" id="KW-1185">Reference proteome</keyword>